<keyword evidence="4" id="KW-0804">Transcription</keyword>
<dbReference type="PROSITE" id="PS50931">
    <property type="entry name" value="HTH_LYSR"/>
    <property type="match status" value="1"/>
</dbReference>
<reference evidence="7" key="1">
    <citation type="journal article" date="2019" name="Int. J. Syst. Evol. Microbiol.">
        <title>The Global Catalogue of Microorganisms (GCM) 10K type strain sequencing project: providing services to taxonomists for standard genome sequencing and annotation.</title>
        <authorList>
            <consortium name="The Broad Institute Genomics Platform"/>
            <consortium name="The Broad Institute Genome Sequencing Center for Infectious Disease"/>
            <person name="Wu L."/>
            <person name="Ma J."/>
        </authorList>
    </citation>
    <scope>NUCLEOTIDE SEQUENCE [LARGE SCALE GENOMIC DNA]</scope>
    <source>
        <strain evidence="7">CGMCC 1.10759</strain>
    </source>
</reference>
<keyword evidence="3" id="KW-0238">DNA-binding</keyword>
<dbReference type="PANTHER" id="PTHR30537">
    <property type="entry name" value="HTH-TYPE TRANSCRIPTIONAL REGULATOR"/>
    <property type="match status" value="1"/>
</dbReference>
<dbReference type="EMBL" id="JBHSDU010000015">
    <property type="protein sequence ID" value="MFC4313484.1"/>
    <property type="molecule type" value="Genomic_DNA"/>
</dbReference>
<accession>A0ABV8T445</accession>
<dbReference type="Pfam" id="PF00126">
    <property type="entry name" value="HTH_1"/>
    <property type="match status" value="1"/>
</dbReference>
<organism evidence="6 7">
    <name type="scientific">Steroidobacter flavus</name>
    <dbReference type="NCBI Taxonomy" id="1842136"/>
    <lineage>
        <taxon>Bacteria</taxon>
        <taxon>Pseudomonadati</taxon>
        <taxon>Pseudomonadota</taxon>
        <taxon>Gammaproteobacteria</taxon>
        <taxon>Steroidobacterales</taxon>
        <taxon>Steroidobacteraceae</taxon>
        <taxon>Steroidobacter</taxon>
    </lineage>
</organism>
<dbReference type="InterPro" id="IPR058163">
    <property type="entry name" value="LysR-type_TF_proteobact-type"/>
</dbReference>
<name>A0ABV8T445_9GAMM</name>
<dbReference type="CDD" id="cd08475">
    <property type="entry name" value="PBP2_CrgA_like_6"/>
    <property type="match status" value="1"/>
</dbReference>
<gene>
    <name evidence="6" type="ORF">ACFPN2_30690</name>
</gene>
<keyword evidence="2" id="KW-0805">Transcription regulation</keyword>
<dbReference type="SUPFAM" id="SSF53850">
    <property type="entry name" value="Periplasmic binding protein-like II"/>
    <property type="match status" value="1"/>
</dbReference>
<dbReference type="Proteomes" id="UP001595904">
    <property type="component" value="Unassembled WGS sequence"/>
</dbReference>
<evidence type="ECO:0000256" key="1">
    <source>
        <dbReference type="ARBA" id="ARBA00009437"/>
    </source>
</evidence>
<dbReference type="InterPro" id="IPR036388">
    <property type="entry name" value="WH-like_DNA-bd_sf"/>
</dbReference>
<dbReference type="InterPro" id="IPR036390">
    <property type="entry name" value="WH_DNA-bd_sf"/>
</dbReference>
<sequence length="301" mass="32991">MNERLNGVGVFVAVVEAGSFAVAAQRLGVTRSAVAKTIARLERRLKVRLFNRTTRKQSLTDDGHAYYERCVRALAELEAAEECFESGRTEPAGKLRVTVPVLFGRHCVAPILRALGERHPELQLEISFNDRVVDLVEEGFDLAVRVGPLSDSSQLVARRLGVQRMGICAAPEYLVRHGRPANASELNGHLRIAYLSAGRAAAWRVYGDDGEELLPQVKIRLGFDDLQAIADAAIAGAGLAWLPCWMMSPEVKAGRLEVVVSGDRLPGTEIHAVWPRMTHLPLKVRVAVDALVSEIPHMLGR</sequence>
<proteinExistence type="inferred from homology"/>
<dbReference type="SUPFAM" id="SSF46785">
    <property type="entry name" value="Winged helix' DNA-binding domain"/>
    <property type="match status" value="1"/>
</dbReference>
<evidence type="ECO:0000313" key="7">
    <source>
        <dbReference type="Proteomes" id="UP001595904"/>
    </source>
</evidence>
<dbReference type="InterPro" id="IPR000847">
    <property type="entry name" value="LysR_HTH_N"/>
</dbReference>
<evidence type="ECO:0000256" key="3">
    <source>
        <dbReference type="ARBA" id="ARBA00023125"/>
    </source>
</evidence>
<comment type="similarity">
    <text evidence="1">Belongs to the LysR transcriptional regulatory family.</text>
</comment>
<dbReference type="Pfam" id="PF03466">
    <property type="entry name" value="LysR_substrate"/>
    <property type="match status" value="1"/>
</dbReference>
<evidence type="ECO:0000256" key="4">
    <source>
        <dbReference type="ARBA" id="ARBA00023163"/>
    </source>
</evidence>
<evidence type="ECO:0000313" key="6">
    <source>
        <dbReference type="EMBL" id="MFC4313484.1"/>
    </source>
</evidence>
<protein>
    <submittedName>
        <fullName evidence="6">LysR substrate-binding domain-containing protein</fullName>
    </submittedName>
</protein>
<dbReference type="PANTHER" id="PTHR30537:SF5">
    <property type="entry name" value="HTH-TYPE TRANSCRIPTIONAL ACTIVATOR TTDR-RELATED"/>
    <property type="match status" value="1"/>
</dbReference>
<keyword evidence="7" id="KW-1185">Reference proteome</keyword>
<evidence type="ECO:0000259" key="5">
    <source>
        <dbReference type="PROSITE" id="PS50931"/>
    </source>
</evidence>
<dbReference type="Gene3D" id="1.10.10.10">
    <property type="entry name" value="Winged helix-like DNA-binding domain superfamily/Winged helix DNA-binding domain"/>
    <property type="match status" value="1"/>
</dbReference>
<comment type="caution">
    <text evidence="6">The sequence shown here is derived from an EMBL/GenBank/DDBJ whole genome shotgun (WGS) entry which is preliminary data.</text>
</comment>
<dbReference type="InterPro" id="IPR005119">
    <property type="entry name" value="LysR_subst-bd"/>
</dbReference>
<evidence type="ECO:0000256" key="2">
    <source>
        <dbReference type="ARBA" id="ARBA00023015"/>
    </source>
</evidence>
<dbReference type="RefSeq" id="WP_380603845.1">
    <property type="nucleotide sequence ID" value="NZ_JBHSDU010000015.1"/>
</dbReference>
<feature type="domain" description="HTH lysR-type" evidence="5">
    <location>
        <begin position="1"/>
        <end position="60"/>
    </location>
</feature>
<dbReference type="Gene3D" id="3.40.190.290">
    <property type="match status" value="1"/>
</dbReference>